<proteinExistence type="predicted"/>
<evidence type="ECO:0000313" key="4">
    <source>
        <dbReference type="EMBL" id="NYE45249.1"/>
    </source>
</evidence>
<feature type="compositionally biased region" description="Pro residues" evidence="1">
    <location>
        <begin position="213"/>
        <end position="224"/>
    </location>
</feature>
<feature type="compositionally biased region" description="Basic and acidic residues" evidence="1">
    <location>
        <begin position="313"/>
        <end position="324"/>
    </location>
</feature>
<feature type="transmembrane region" description="Helical" evidence="2">
    <location>
        <begin position="285"/>
        <end position="307"/>
    </location>
</feature>
<evidence type="ECO:0000256" key="2">
    <source>
        <dbReference type="SAM" id="Phobius"/>
    </source>
</evidence>
<keyword evidence="3" id="KW-0732">Signal</keyword>
<keyword evidence="2" id="KW-0812">Transmembrane</keyword>
<gene>
    <name evidence="4" type="ORF">HDA32_000369</name>
</gene>
<evidence type="ECO:0000256" key="3">
    <source>
        <dbReference type="SAM" id="SignalP"/>
    </source>
</evidence>
<accession>A0A852TMS2</accession>
<keyword evidence="2" id="KW-1133">Transmembrane helix</keyword>
<evidence type="ECO:0008006" key="6">
    <source>
        <dbReference type="Google" id="ProtNLM"/>
    </source>
</evidence>
<reference evidence="4 5" key="1">
    <citation type="submission" date="2020-07" db="EMBL/GenBank/DDBJ databases">
        <title>Sequencing the genomes of 1000 actinobacteria strains.</title>
        <authorList>
            <person name="Klenk H.-P."/>
        </authorList>
    </citation>
    <scope>NUCLEOTIDE SEQUENCE [LARGE SCALE GENOMIC DNA]</scope>
    <source>
        <strain evidence="4 5">CXB654</strain>
    </source>
</reference>
<protein>
    <recommendedName>
        <fullName evidence="6">LPXTG cell wall anchor domain-containing protein</fullName>
    </recommendedName>
</protein>
<name>A0A852TMS2_9ACTN</name>
<feature type="region of interest" description="Disordered" evidence="1">
    <location>
        <begin position="303"/>
        <end position="324"/>
    </location>
</feature>
<dbReference type="AlphaFoldDB" id="A0A852TMS2"/>
<feature type="signal peptide" evidence="3">
    <location>
        <begin position="1"/>
        <end position="31"/>
    </location>
</feature>
<dbReference type="Proteomes" id="UP000589036">
    <property type="component" value="Unassembled WGS sequence"/>
</dbReference>
<keyword evidence="5" id="KW-1185">Reference proteome</keyword>
<evidence type="ECO:0000313" key="5">
    <source>
        <dbReference type="Proteomes" id="UP000589036"/>
    </source>
</evidence>
<evidence type="ECO:0000256" key="1">
    <source>
        <dbReference type="SAM" id="MobiDB-lite"/>
    </source>
</evidence>
<keyword evidence="2" id="KW-0472">Membrane</keyword>
<feature type="region of interest" description="Disordered" evidence="1">
    <location>
        <begin position="207"/>
        <end position="285"/>
    </location>
</feature>
<dbReference type="EMBL" id="JACCCC010000001">
    <property type="protein sequence ID" value="NYE45249.1"/>
    <property type="molecule type" value="Genomic_DNA"/>
</dbReference>
<comment type="caution">
    <text evidence="4">The sequence shown here is derived from an EMBL/GenBank/DDBJ whole genome shotgun (WGS) entry which is preliminary data.</text>
</comment>
<dbReference type="RefSeq" id="WP_246334187.1">
    <property type="nucleotide sequence ID" value="NZ_BAAAYY010000021.1"/>
</dbReference>
<sequence length="324" mass="32974">MPRMFTRTAAGSLTTAFVAAGAVLAAPAASADTERAQTRIGSLPTAATRSLDPSGGDVRTFEYLCESPEIDEEWNSTWAFRLTVPEEAEVGEEVHVKLEWAGELLLFTREGIKAGDATAQGTLELGGDAAPQERLVLSGANPEDIAIAGSAPFEIPLEAGGLTPAAPGEITFVPGEFTADIVQESGSTANTCRPVGEVDELATITVTGEPQDPEPTPSGEPEPTPSDEPEPTPTPEPTGEDEEPTPEPTDGAGGGDDGEDKPTPEPSPTGDDGDQADGGLPVTGAALGGLVAAGAVALGGGGAAMYLSRRRKSAEDRADESGEA</sequence>
<feature type="chain" id="PRO_5032798023" description="LPXTG cell wall anchor domain-containing protein" evidence="3">
    <location>
        <begin position="32"/>
        <end position="324"/>
    </location>
</feature>
<organism evidence="4 5">
    <name type="scientific">Spinactinospora alkalitolerans</name>
    <dbReference type="NCBI Taxonomy" id="687207"/>
    <lineage>
        <taxon>Bacteria</taxon>
        <taxon>Bacillati</taxon>
        <taxon>Actinomycetota</taxon>
        <taxon>Actinomycetes</taxon>
        <taxon>Streptosporangiales</taxon>
        <taxon>Nocardiopsidaceae</taxon>
        <taxon>Spinactinospora</taxon>
    </lineage>
</organism>